<dbReference type="KEGG" id="paun:MJA45_26520"/>
<dbReference type="Pfam" id="PF00248">
    <property type="entry name" value="Aldo_ket_red"/>
    <property type="match status" value="1"/>
</dbReference>
<reference evidence="3 4" key="1">
    <citation type="submission" date="2022-02" db="EMBL/GenBank/DDBJ databases">
        <title>Paenibacillus sp. MBLB1776 Whole Genome Shotgun Sequencing.</title>
        <authorList>
            <person name="Hwang C.Y."/>
            <person name="Cho E.-S."/>
            <person name="Seo M.-J."/>
        </authorList>
    </citation>
    <scope>NUCLEOTIDE SEQUENCE [LARGE SCALE GENOMIC DNA]</scope>
    <source>
        <strain evidence="3 4">MBLB1776</strain>
    </source>
</reference>
<dbReference type="SUPFAM" id="SSF51430">
    <property type="entry name" value="NAD(P)-linked oxidoreductase"/>
    <property type="match status" value="1"/>
</dbReference>
<dbReference type="GO" id="GO:0005829">
    <property type="term" value="C:cytosol"/>
    <property type="evidence" value="ECO:0007669"/>
    <property type="project" value="UniProtKB-ARBA"/>
</dbReference>
<keyword evidence="4" id="KW-1185">Reference proteome</keyword>
<dbReference type="PANTHER" id="PTHR43364">
    <property type="entry name" value="NADH-SPECIFIC METHYLGLYOXAL REDUCTASE-RELATED"/>
    <property type="match status" value="1"/>
</dbReference>
<sequence>MEYRWLGRTGVRVSEVSLGTMAFGRWIDEAASAAVLDQALETGVNLIDTADVYGRGMDNGEVSQLGESEQILGRLLKARRQNILLATKLHNPIGPGVNDQGQSRYHLYRALEGSLRRLQTDYIDLYQVHRFDPHTPLEETLEALNDLVREGKIRYIGCSNYAAWQLAKAHGMSALHGLRRFETVQPEYSLLTRDIEQELIPYALSEQVGVIVYSPLGRGILTGKYREGEAPPSGSRLAAGEQRLQALLTRNHPLPLVEALRPLAERRGWTLPQFALSWVLSRPGITTAIVGASKPEHFRETTRFASERLSPEELADIDRIQDELYQ</sequence>
<dbReference type="InterPro" id="IPR050523">
    <property type="entry name" value="AKR_Detox_Biosynth"/>
</dbReference>
<keyword evidence="1" id="KW-0560">Oxidoreductase</keyword>
<dbReference type="FunFam" id="3.20.20.100:FF:000004">
    <property type="entry name" value="Oxidoreductase, aldo/keto reductase"/>
    <property type="match status" value="1"/>
</dbReference>
<dbReference type="Proteomes" id="UP001305702">
    <property type="component" value="Chromosome"/>
</dbReference>
<dbReference type="InterPro" id="IPR023210">
    <property type="entry name" value="NADP_OxRdtase_dom"/>
</dbReference>
<proteinExistence type="predicted"/>
<evidence type="ECO:0000259" key="2">
    <source>
        <dbReference type="Pfam" id="PF00248"/>
    </source>
</evidence>
<evidence type="ECO:0000256" key="1">
    <source>
        <dbReference type="ARBA" id="ARBA00023002"/>
    </source>
</evidence>
<dbReference type="Gene3D" id="3.20.20.100">
    <property type="entry name" value="NADP-dependent oxidoreductase domain"/>
    <property type="match status" value="1"/>
</dbReference>
<evidence type="ECO:0000313" key="3">
    <source>
        <dbReference type="EMBL" id="WNQ11111.1"/>
    </source>
</evidence>
<dbReference type="GO" id="GO:0016491">
    <property type="term" value="F:oxidoreductase activity"/>
    <property type="evidence" value="ECO:0007669"/>
    <property type="project" value="UniProtKB-KW"/>
</dbReference>
<dbReference type="EMBL" id="CP130318">
    <property type="protein sequence ID" value="WNQ11111.1"/>
    <property type="molecule type" value="Genomic_DNA"/>
</dbReference>
<evidence type="ECO:0000313" key="4">
    <source>
        <dbReference type="Proteomes" id="UP001305702"/>
    </source>
</evidence>
<feature type="domain" description="NADP-dependent oxidoreductase" evidence="2">
    <location>
        <begin position="16"/>
        <end position="321"/>
    </location>
</feature>
<dbReference type="InterPro" id="IPR036812">
    <property type="entry name" value="NAD(P)_OxRdtase_dom_sf"/>
</dbReference>
<dbReference type="PANTHER" id="PTHR43364:SF4">
    <property type="entry name" value="NAD(P)-LINKED OXIDOREDUCTASE SUPERFAMILY PROTEIN"/>
    <property type="match status" value="1"/>
</dbReference>
<dbReference type="AlphaFoldDB" id="A0AA96RF57"/>
<name>A0AA96RF57_9BACL</name>
<accession>A0AA96RF57</accession>
<organism evidence="3 4">
    <name type="scientific">Paenibacillus aurantius</name>
    <dbReference type="NCBI Taxonomy" id="2918900"/>
    <lineage>
        <taxon>Bacteria</taxon>
        <taxon>Bacillati</taxon>
        <taxon>Bacillota</taxon>
        <taxon>Bacilli</taxon>
        <taxon>Bacillales</taxon>
        <taxon>Paenibacillaceae</taxon>
        <taxon>Paenibacillus</taxon>
    </lineage>
</organism>
<dbReference type="RefSeq" id="WP_315604887.1">
    <property type="nucleotide sequence ID" value="NZ_CP130318.1"/>
</dbReference>
<gene>
    <name evidence="3" type="ORF">MJA45_26520</name>
</gene>
<protein>
    <submittedName>
        <fullName evidence="3">Aldo/keto reductase</fullName>
    </submittedName>
</protein>